<dbReference type="RefSeq" id="WP_163816017.1">
    <property type="nucleotide sequence ID" value="NZ_JAAGOB010000002.1"/>
</dbReference>
<dbReference type="SUPFAM" id="SSF48208">
    <property type="entry name" value="Six-hairpin glycosidases"/>
    <property type="match status" value="1"/>
</dbReference>
<gene>
    <name evidence="1" type="ORF">G1H11_03105</name>
</gene>
<comment type="caution">
    <text evidence="1">The sequence shown here is derived from an EMBL/GenBank/DDBJ whole genome shotgun (WGS) entry which is preliminary data.</text>
</comment>
<dbReference type="InterPro" id="IPR008928">
    <property type="entry name" value="6-hairpin_glycosidase_sf"/>
</dbReference>
<dbReference type="EMBL" id="JAAGOB010000002">
    <property type="protein sequence ID" value="NED94293.1"/>
    <property type="molecule type" value="Genomic_DNA"/>
</dbReference>
<name>A0A6N9YH15_9ACTN</name>
<reference evidence="1 2" key="1">
    <citation type="submission" date="2020-02" db="EMBL/GenBank/DDBJ databases">
        <authorList>
            <person name="Li X.-J."/>
            <person name="Feng X.-M."/>
        </authorList>
    </citation>
    <scope>NUCLEOTIDE SEQUENCE [LARGE SCALE GENOMIC DNA]</scope>
    <source>
        <strain evidence="1 2">CGMCC 4.7225</strain>
    </source>
</reference>
<dbReference type="Proteomes" id="UP000469185">
    <property type="component" value="Unassembled WGS sequence"/>
</dbReference>
<protein>
    <recommendedName>
        <fullName evidence="3">Glycoside hydrolase family 65</fullName>
    </recommendedName>
</protein>
<evidence type="ECO:0008006" key="3">
    <source>
        <dbReference type="Google" id="ProtNLM"/>
    </source>
</evidence>
<evidence type="ECO:0000313" key="2">
    <source>
        <dbReference type="Proteomes" id="UP000469185"/>
    </source>
</evidence>
<dbReference type="AlphaFoldDB" id="A0A6N9YH15"/>
<proteinExistence type="predicted"/>
<accession>A0A6N9YH15</accession>
<organism evidence="1 2">
    <name type="scientific">Phytoactinopolyspora alkaliphila</name>
    <dbReference type="NCBI Taxonomy" id="1783498"/>
    <lineage>
        <taxon>Bacteria</taxon>
        <taxon>Bacillati</taxon>
        <taxon>Actinomycetota</taxon>
        <taxon>Actinomycetes</taxon>
        <taxon>Jiangellales</taxon>
        <taxon>Jiangellaceae</taxon>
        <taxon>Phytoactinopolyspora</taxon>
    </lineage>
</organism>
<sequence>MSSAAGGAGPVIDRRALVERHRVVLTAADVRSPLSVGNGEFCFTADVTGLQTFPGRYPVAGRGDAPAGTLLGTQSQWGWHSVPSAEAYSVDDVRVSYQTPTGPVPYVDMSGTIGDDGERADSEAERWLRANPHRLDLGRIGLHLIDDAGRPERVRLEDVHDVRQELDLWRGILHSAYSVKGDEVRVDTVCHPRHDAVAIRITSNAARHGRLGVGIAFSYGSEQWHDAADWTRPDAHTTAVTRTPGGWHVDRRLDGTRYAVTVVARPGTSLDRLGPHELRLVASSDRLELVVGFSQSGEHTVPPLSFDDVEEAAAEHWPRFWSTGGAVELAGSSDERAVELERRVVLSQYLTAINCAGSLPPQETGLVANSWFGRFHLEMHWWHAAHFALWGRPELLERSLRWYHVAAEAGRETARVQGYRGVRWPKQIGPDVRESPSPIGPFLIWQQPHPIYLAELLYRAAPARRVLEQYADIVFETAEFMASFAIRTPRGFELGPPLIPAQESYASMRARLTNPTFELAYWQWGLETAQRWRDRLGKERHAHWTAVAHGLVRPRVRHGVYSAIDVDPYTVRTDHPSMLCGLGFLPPTPLIDTETMRSTLKDVLGGWDWGSTWGWDYPVLAMCAARLGEPELAVSALSMDAAKNRFLPSGHNWQTDSLPLYLPGNGGMLAAVAMMAAGWDGSADHAPGFPTTDGRWSVAHEGLVRSP</sequence>
<dbReference type="GO" id="GO:0005975">
    <property type="term" value="P:carbohydrate metabolic process"/>
    <property type="evidence" value="ECO:0007669"/>
    <property type="project" value="InterPro"/>
</dbReference>
<dbReference type="InterPro" id="IPR012341">
    <property type="entry name" value="6hp_glycosidase-like_sf"/>
</dbReference>
<evidence type="ECO:0000313" key="1">
    <source>
        <dbReference type="EMBL" id="NED94293.1"/>
    </source>
</evidence>
<dbReference type="Gene3D" id="1.50.10.10">
    <property type="match status" value="1"/>
</dbReference>
<keyword evidence="2" id="KW-1185">Reference proteome</keyword>